<dbReference type="Gene3D" id="1.10.510.10">
    <property type="entry name" value="Transferase(Phosphotransferase) domain 1"/>
    <property type="match status" value="1"/>
</dbReference>
<dbReference type="PROSITE" id="PS00107">
    <property type="entry name" value="PROTEIN_KINASE_ATP"/>
    <property type="match status" value="1"/>
</dbReference>
<dbReference type="OrthoDB" id="240423at2"/>
<dbReference type="PROSITE" id="PS50011">
    <property type="entry name" value="PROTEIN_KINASE_DOM"/>
    <property type="match status" value="1"/>
</dbReference>
<dbReference type="PROSITE" id="PS00109">
    <property type="entry name" value="PROTEIN_KINASE_TYR"/>
    <property type="match status" value="1"/>
</dbReference>
<evidence type="ECO:0000313" key="7">
    <source>
        <dbReference type="EMBL" id="QDV69023.1"/>
    </source>
</evidence>
<dbReference type="Proteomes" id="UP000315082">
    <property type="component" value="Chromosome"/>
</dbReference>
<keyword evidence="1 7" id="KW-0808">Transferase</keyword>
<dbReference type="EC" id="2.7.11.1" evidence="7"/>
<proteinExistence type="predicted"/>
<evidence type="ECO:0000256" key="1">
    <source>
        <dbReference type="ARBA" id="ARBA00022679"/>
    </source>
</evidence>
<dbReference type="PANTHER" id="PTHR43289:SF6">
    <property type="entry name" value="SERINE_THREONINE-PROTEIN KINASE NEKL-3"/>
    <property type="match status" value="1"/>
</dbReference>
<evidence type="ECO:0000256" key="5">
    <source>
        <dbReference type="PROSITE-ProRule" id="PRU10141"/>
    </source>
</evidence>
<dbReference type="Pfam" id="PF00069">
    <property type="entry name" value="Pkinase"/>
    <property type="match status" value="1"/>
</dbReference>
<gene>
    <name evidence="7" type="primary">prkC_13</name>
    <name evidence="7" type="ORF">Poly24_27370</name>
</gene>
<dbReference type="InterPro" id="IPR000719">
    <property type="entry name" value="Prot_kinase_dom"/>
</dbReference>
<evidence type="ECO:0000313" key="8">
    <source>
        <dbReference type="Proteomes" id="UP000315082"/>
    </source>
</evidence>
<protein>
    <submittedName>
        <fullName evidence="7">Serine/threonine-protein kinase PrkC</fullName>
        <ecNumber evidence="7">2.7.11.1</ecNumber>
    </submittedName>
</protein>
<name>A0A518JU03_9BACT</name>
<evidence type="ECO:0000259" key="6">
    <source>
        <dbReference type="PROSITE" id="PS50011"/>
    </source>
</evidence>
<dbReference type="PANTHER" id="PTHR43289">
    <property type="entry name" value="MITOGEN-ACTIVATED PROTEIN KINASE KINASE KINASE 20-RELATED"/>
    <property type="match status" value="1"/>
</dbReference>
<organism evidence="7 8">
    <name type="scientific">Rosistilla carotiformis</name>
    <dbReference type="NCBI Taxonomy" id="2528017"/>
    <lineage>
        <taxon>Bacteria</taxon>
        <taxon>Pseudomonadati</taxon>
        <taxon>Planctomycetota</taxon>
        <taxon>Planctomycetia</taxon>
        <taxon>Pirellulales</taxon>
        <taxon>Pirellulaceae</taxon>
        <taxon>Rosistilla</taxon>
    </lineage>
</organism>
<keyword evidence="8" id="KW-1185">Reference proteome</keyword>
<dbReference type="GO" id="GO:0005524">
    <property type="term" value="F:ATP binding"/>
    <property type="evidence" value="ECO:0007669"/>
    <property type="project" value="UniProtKB-UniRule"/>
</dbReference>
<dbReference type="AlphaFoldDB" id="A0A518JU03"/>
<dbReference type="KEGG" id="rcf:Poly24_27370"/>
<evidence type="ECO:0000256" key="3">
    <source>
        <dbReference type="ARBA" id="ARBA00022777"/>
    </source>
</evidence>
<dbReference type="RefSeq" id="WP_145095839.1">
    <property type="nucleotide sequence ID" value="NZ_CP036348.1"/>
</dbReference>
<feature type="domain" description="Protein kinase" evidence="6">
    <location>
        <begin position="107"/>
        <end position="361"/>
    </location>
</feature>
<dbReference type="SUPFAM" id="SSF56112">
    <property type="entry name" value="Protein kinase-like (PK-like)"/>
    <property type="match status" value="1"/>
</dbReference>
<dbReference type="CDD" id="cd14014">
    <property type="entry name" value="STKc_PknB_like"/>
    <property type="match status" value="1"/>
</dbReference>
<evidence type="ECO:0000256" key="2">
    <source>
        <dbReference type="ARBA" id="ARBA00022741"/>
    </source>
</evidence>
<dbReference type="InterPro" id="IPR017441">
    <property type="entry name" value="Protein_kinase_ATP_BS"/>
</dbReference>
<keyword evidence="2 5" id="KW-0547">Nucleotide-binding</keyword>
<evidence type="ECO:0000256" key="4">
    <source>
        <dbReference type="ARBA" id="ARBA00022840"/>
    </source>
</evidence>
<accession>A0A518JU03</accession>
<keyword evidence="3 7" id="KW-0418">Kinase</keyword>
<dbReference type="EMBL" id="CP036348">
    <property type="protein sequence ID" value="QDV69023.1"/>
    <property type="molecule type" value="Genomic_DNA"/>
</dbReference>
<dbReference type="InterPro" id="IPR011009">
    <property type="entry name" value="Kinase-like_dom_sf"/>
</dbReference>
<keyword evidence="4 5" id="KW-0067">ATP-binding</keyword>
<dbReference type="GO" id="GO:0004674">
    <property type="term" value="F:protein serine/threonine kinase activity"/>
    <property type="evidence" value="ECO:0007669"/>
    <property type="project" value="UniProtKB-EC"/>
</dbReference>
<dbReference type="Gene3D" id="3.30.200.20">
    <property type="entry name" value="Phosphorylase Kinase, domain 1"/>
    <property type="match status" value="1"/>
</dbReference>
<sequence>MNKTLDLPPLNEQDSVAALIETLKVGLQYPADDGFNDSYCRIRAILRRHPLLKGKLPEFLASSTTLEAYRVWMKQRYEKSFEWNSHVGNALAQLISLLSSGDSLDNYDIERELGRGGFGRIFVARHKLTERRFAIKFYQPMFHDGGGTALSRFFQEASMLYDLQHPNIVTVRDVGLYRERPFIVMDYFESLTLNRALMAYGRMPPVKALSMVKLMTSALQHAHEKQIVHRDLTPGNVLLAPNDCRIIDFGLGVYVERSLTSRLTQQGENPAGGHYTARELIDNPKLIDRRSDIYSIGALWYNAVTNTVPGGANFADSLTEIAELPESHRAIILTCLSDMEHRYQSCEELQSAIQANEEAIE</sequence>
<feature type="binding site" evidence="5">
    <location>
        <position position="136"/>
    </location>
    <ligand>
        <name>ATP</name>
        <dbReference type="ChEBI" id="CHEBI:30616"/>
    </ligand>
</feature>
<reference evidence="7 8" key="1">
    <citation type="submission" date="2019-02" db="EMBL/GenBank/DDBJ databases">
        <title>Deep-cultivation of Planctomycetes and their phenomic and genomic characterization uncovers novel biology.</title>
        <authorList>
            <person name="Wiegand S."/>
            <person name="Jogler M."/>
            <person name="Boedeker C."/>
            <person name="Pinto D."/>
            <person name="Vollmers J."/>
            <person name="Rivas-Marin E."/>
            <person name="Kohn T."/>
            <person name="Peeters S.H."/>
            <person name="Heuer A."/>
            <person name="Rast P."/>
            <person name="Oberbeckmann S."/>
            <person name="Bunk B."/>
            <person name="Jeske O."/>
            <person name="Meyerdierks A."/>
            <person name="Storesund J.E."/>
            <person name="Kallscheuer N."/>
            <person name="Luecker S."/>
            <person name="Lage O.M."/>
            <person name="Pohl T."/>
            <person name="Merkel B.J."/>
            <person name="Hornburger P."/>
            <person name="Mueller R.-W."/>
            <person name="Bruemmer F."/>
            <person name="Labrenz M."/>
            <person name="Spormann A.M."/>
            <person name="Op den Camp H."/>
            <person name="Overmann J."/>
            <person name="Amann R."/>
            <person name="Jetten M.S.M."/>
            <person name="Mascher T."/>
            <person name="Medema M.H."/>
            <person name="Devos D.P."/>
            <person name="Kaster A.-K."/>
            <person name="Ovreas L."/>
            <person name="Rohde M."/>
            <person name="Galperin M.Y."/>
            <person name="Jogler C."/>
        </authorList>
    </citation>
    <scope>NUCLEOTIDE SEQUENCE [LARGE SCALE GENOMIC DNA]</scope>
    <source>
        <strain evidence="7 8">Poly24</strain>
    </source>
</reference>
<dbReference type="InterPro" id="IPR008266">
    <property type="entry name" value="Tyr_kinase_AS"/>
</dbReference>